<protein>
    <submittedName>
        <fullName evidence="1">Uncharacterized protein</fullName>
    </submittedName>
</protein>
<sequence>MGKKYNYFQQQLGLDEKTSEAIKILMDEGLLEPLLVELRDALEAEEYQNTTKEIGKNVDSNLEKTMEKMTPIEAELV</sequence>
<evidence type="ECO:0000313" key="1">
    <source>
        <dbReference type="EMBL" id="SVC35243.1"/>
    </source>
</evidence>
<reference evidence="1" key="1">
    <citation type="submission" date="2018-05" db="EMBL/GenBank/DDBJ databases">
        <authorList>
            <person name="Lanie J.A."/>
            <person name="Ng W.-L."/>
            <person name="Kazmierczak K.M."/>
            <person name="Andrzejewski T.M."/>
            <person name="Davidsen T.M."/>
            <person name="Wayne K.J."/>
            <person name="Tettelin H."/>
            <person name="Glass J.I."/>
            <person name="Rusch D."/>
            <person name="Podicherti R."/>
            <person name="Tsui H.-C.T."/>
            <person name="Winkler M.E."/>
        </authorList>
    </citation>
    <scope>NUCLEOTIDE SEQUENCE</scope>
</reference>
<gene>
    <name evidence="1" type="ORF">METZ01_LOCUS288097</name>
</gene>
<dbReference type="EMBL" id="UINC01086616">
    <property type="protein sequence ID" value="SVC35243.1"/>
    <property type="molecule type" value="Genomic_DNA"/>
</dbReference>
<feature type="non-terminal residue" evidence="1">
    <location>
        <position position="77"/>
    </location>
</feature>
<organism evidence="1">
    <name type="scientific">marine metagenome</name>
    <dbReference type="NCBI Taxonomy" id="408172"/>
    <lineage>
        <taxon>unclassified sequences</taxon>
        <taxon>metagenomes</taxon>
        <taxon>ecological metagenomes</taxon>
    </lineage>
</organism>
<proteinExistence type="predicted"/>
<name>A0A382LGD2_9ZZZZ</name>
<dbReference type="AlphaFoldDB" id="A0A382LGD2"/>
<accession>A0A382LGD2</accession>